<feature type="chain" id="PRO_5015640067" evidence="5">
    <location>
        <begin position="29"/>
        <end position="1210"/>
    </location>
</feature>
<dbReference type="Gene3D" id="2.170.130.10">
    <property type="entry name" value="TonB-dependent receptor, plug domain"/>
    <property type="match status" value="1"/>
</dbReference>
<keyword evidence="8" id="KW-0675">Receptor</keyword>
<dbReference type="Pfam" id="PF00593">
    <property type="entry name" value="TonB_dep_Rec_b-barrel"/>
    <property type="match status" value="1"/>
</dbReference>
<evidence type="ECO:0000256" key="1">
    <source>
        <dbReference type="ARBA" id="ARBA00004442"/>
    </source>
</evidence>
<dbReference type="InterPro" id="IPR012910">
    <property type="entry name" value="Plug_dom"/>
</dbReference>
<dbReference type="Pfam" id="PF07715">
    <property type="entry name" value="Plug"/>
    <property type="match status" value="1"/>
</dbReference>
<comment type="similarity">
    <text evidence="4">Belongs to the TonB-dependent receptor family.</text>
</comment>
<accession>A0A2S0VLP2</accession>
<dbReference type="InterPro" id="IPR000531">
    <property type="entry name" value="Beta-barrel_TonB"/>
</dbReference>
<evidence type="ECO:0000256" key="2">
    <source>
        <dbReference type="ARBA" id="ARBA00023136"/>
    </source>
</evidence>
<name>A0A2S0VLP2_9ALTE</name>
<keyword evidence="4" id="KW-0798">TonB box</keyword>
<dbReference type="Proteomes" id="UP000244441">
    <property type="component" value="Chromosome"/>
</dbReference>
<dbReference type="GO" id="GO:0009279">
    <property type="term" value="C:cell outer membrane"/>
    <property type="evidence" value="ECO:0007669"/>
    <property type="project" value="UniProtKB-SubCell"/>
</dbReference>
<evidence type="ECO:0000256" key="5">
    <source>
        <dbReference type="SAM" id="SignalP"/>
    </source>
</evidence>
<feature type="signal peptide" evidence="5">
    <location>
        <begin position="1"/>
        <end position="28"/>
    </location>
</feature>
<keyword evidence="3" id="KW-0998">Cell outer membrane</keyword>
<evidence type="ECO:0000259" key="7">
    <source>
        <dbReference type="Pfam" id="PF07715"/>
    </source>
</evidence>
<protein>
    <submittedName>
        <fullName evidence="8">TonB-dependent receptor</fullName>
    </submittedName>
</protein>
<dbReference type="AlphaFoldDB" id="A0A2S0VLP2"/>
<dbReference type="OrthoDB" id="8727862at2"/>
<dbReference type="EMBL" id="CP026604">
    <property type="protein sequence ID" value="AWB65128.1"/>
    <property type="molecule type" value="Genomic_DNA"/>
</dbReference>
<dbReference type="InterPro" id="IPR037066">
    <property type="entry name" value="Plug_dom_sf"/>
</dbReference>
<dbReference type="PANTHER" id="PTHR40980">
    <property type="entry name" value="PLUG DOMAIN-CONTAINING PROTEIN"/>
    <property type="match status" value="1"/>
</dbReference>
<keyword evidence="2 4" id="KW-0472">Membrane</keyword>
<dbReference type="PANTHER" id="PTHR40980:SF3">
    <property type="entry name" value="TONB-DEPENDENT RECEPTOR-LIKE BETA-BARREL DOMAIN-CONTAINING PROTEIN"/>
    <property type="match status" value="1"/>
</dbReference>
<evidence type="ECO:0000256" key="3">
    <source>
        <dbReference type="ARBA" id="ARBA00023237"/>
    </source>
</evidence>
<evidence type="ECO:0000313" key="8">
    <source>
        <dbReference type="EMBL" id="AWB65128.1"/>
    </source>
</evidence>
<feature type="domain" description="TonB-dependent receptor plug" evidence="7">
    <location>
        <begin position="69"/>
        <end position="163"/>
    </location>
</feature>
<dbReference type="NCBIfam" id="TIGR01782">
    <property type="entry name" value="TonB-Xanth-Caul"/>
    <property type="match status" value="1"/>
</dbReference>
<keyword evidence="5" id="KW-0732">Signal</keyword>
<gene>
    <name evidence="8" type="ORF">C2869_01130</name>
</gene>
<evidence type="ECO:0000313" key="9">
    <source>
        <dbReference type="Proteomes" id="UP000244441"/>
    </source>
</evidence>
<dbReference type="KEGG" id="cate:C2869_01130"/>
<sequence length="1210" mass="134681">MSNTRERFKLSALSLAILASSASMVAYAAEEEDKEKKKDKEDTEVIEVTGFRGSVLKSINQKKFSNNISDSIFAEDIGKSTDQNIADALSRVTGVSVQERDGEGTVITVRGANPNQNVITLNGVTLTSADDNQSVDLSAFSSDILSQISVIKAPSADHIEGALGATVQLNTFKPLNRKETLAAEVQYRNSDFADKDDYKISASISKKFFDDTFGVFATIANETSSSRRDQIRIDDYKVVNAKVAGTTENGVVSDTLVLAPNTLNYDLYTNESDRVSGTLTFQLAPTESTNILLNFTGSEQNLTNQSYGVQTRGKYEANNANFFAGDKHGLKVAGKEFYPSYSDPQEDWWIVDTGTRTLVKSLNRFGDGGYNTNAGGSKVKNSIVNLHLEQYIGDEIKVDAGIDYSKTTQDPTTRAYYFNMLSGVSQDALIAADPFGTPVTGIQPVGFDCSSGTCLMEVGTSVVSHEDRLNLWDNIRTTGFNPNDTAANRYNFLSVTEREVDDEIKGAFIDIDWDLDVLGFTKLELGARVTKREKYVDHQSGQLKNSSDGEFVNIYDSHGNIIGSRIITTGESLSAVPSENYIIDQPFPYNDFLVSSGVPMSPTTAGFPQVDIEKFIDIVSSKDPVFQRNKGDTRGAVLDNKAAYVKLNFNPIENLTGDIGLRYVKTEVESSGYSSVRWPQDDYNRAFDPFLFRHLRTPELLDGMTEKETCANTNAVHTDPNSKPWFNRIDGYGWDFNGTPDDPTDDTRIPSENTYPCYDPLTIKDNAGNHGSWARHTDWSHLRDYYSYAESITDEQGIERPAGGKEDRSISTFATVGSHSYSNLLPSLNMNMAFTDEFIGRFAASKTMSHPKIDSIKPGFEMHHGYWGVPENGNTRGARIDLSNPKLNPQESKNLDVSLEWYFNKESMMSLGLFHKELTDFEERVETIQHASDLRFLDLSNGYDAADLVKSKEDIKAEWEADPSMLWGNRTNACAPNIGSIYAVNQPWWYAADDADQTEDPGGRNAMAESYCSLFKVSKLRNGKGATISGLEFGYRQAYTFLPGIWSGLGVDFNYTYSNSKTDKEIDTDTGAELPQFPVEWVPQHAYNFTGYWQKFGHSIRLAYRGKSDELVSRSDTLGASWREGSGRLDLSANYKINETFSLSFQALNLTDTETRNYYTSVHNVLDYDEEGNDIKFSEGNALKENVTKDRTLVSYRNGRTYRLSLRANF</sequence>
<dbReference type="InterPro" id="IPR010104">
    <property type="entry name" value="TonB_rcpt_bac"/>
</dbReference>
<organism evidence="8 9">
    <name type="scientific">Saccharobesus litoralis</name>
    <dbReference type="NCBI Taxonomy" id="2172099"/>
    <lineage>
        <taxon>Bacteria</taxon>
        <taxon>Pseudomonadati</taxon>
        <taxon>Pseudomonadota</taxon>
        <taxon>Gammaproteobacteria</taxon>
        <taxon>Alteromonadales</taxon>
        <taxon>Alteromonadaceae</taxon>
        <taxon>Saccharobesus</taxon>
    </lineage>
</organism>
<keyword evidence="9" id="KW-1185">Reference proteome</keyword>
<evidence type="ECO:0000256" key="4">
    <source>
        <dbReference type="RuleBase" id="RU003357"/>
    </source>
</evidence>
<dbReference type="InterPro" id="IPR036942">
    <property type="entry name" value="Beta-barrel_TonB_sf"/>
</dbReference>
<feature type="domain" description="TonB-dependent receptor-like beta-barrel" evidence="6">
    <location>
        <begin position="812"/>
        <end position="1150"/>
    </location>
</feature>
<proteinExistence type="inferred from homology"/>
<dbReference type="RefSeq" id="WP_108601206.1">
    <property type="nucleotide sequence ID" value="NZ_CP026604.1"/>
</dbReference>
<comment type="subcellular location">
    <subcellularLocation>
        <location evidence="1 4">Cell outer membrane</location>
    </subcellularLocation>
</comment>
<evidence type="ECO:0000259" key="6">
    <source>
        <dbReference type="Pfam" id="PF00593"/>
    </source>
</evidence>
<dbReference type="SUPFAM" id="SSF56935">
    <property type="entry name" value="Porins"/>
    <property type="match status" value="1"/>
</dbReference>
<reference evidence="8 9" key="1">
    <citation type="submission" date="2018-01" db="EMBL/GenBank/DDBJ databases">
        <title>Genome sequence of a Cantenovulum-like bacteria.</title>
        <authorList>
            <person name="Tan W.R."/>
            <person name="Lau N.-S."/>
            <person name="Go F."/>
            <person name="Amirul A.-A.A."/>
        </authorList>
    </citation>
    <scope>NUCLEOTIDE SEQUENCE [LARGE SCALE GENOMIC DNA]</scope>
    <source>
        <strain evidence="8 9">CCB-QB4</strain>
    </source>
</reference>
<dbReference type="Gene3D" id="2.40.170.20">
    <property type="entry name" value="TonB-dependent receptor, beta-barrel domain"/>
    <property type="match status" value="1"/>
</dbReference>